<proteinExistence type="predicted"/>
<name>A0A8D8W0I9_9HEMI</name>
<accession>A0A8D8W0I9</accession>
<dbReference type="EMBL" id="HBUF01123309">
    <property type="protein sequence ID" value="CAG6642602.1"/>
    <property type="molecule type" value="Transcribed_RNA"/>
</dbReference>
<reference evidence="2" key="1">
    <citation type="submission" date="2021-05" db="EMBL/GenBank/DDBJ databases">
        <authorList>
            <person name="Alioto T."/>
            <person name="Alioto T."/>
            <person name="Gomez Garrido J."/>
        </authorList>
    </citation>
    <scope>NUCLEOTIDE SEQUENCE</scope>
</reference>
<keyword evidence="1" id="KW-0472">Membrane</keyword>
<dbReference type="AlphaFoldDB" id="A0A8D8W0I9"/>
<protein>
    <submittedName>
        <fullName evidence="2">Uncharacterized protein</fullName>
    </submittedName>
</protein>
<sequence>MLRQNSQKSFYVSNSAPNFLKRYLFIRYIPFVHCFRYISVFLILIEAQHTLYPVVYTQLYPVVCPRIKPDTLVPFPHSQKGPFCEDFEKSFPEMDQCLCSRHLLTCMYTMGII</sequence>
<evidence type="ECO:0000313" key="2">
    <source>
        <dbReference type="EMBL" id="CAG6642602.1"/>
    </source>
</evidence>
<keyword evidence="1" id="KW-0812">Transmembrane</keyword>
<keyword evidence="1" id="KW-1133">Transmembrane helix</keyword>
<evidence type="ECO:0000256" key="1">
    <source>
        <dbReference type="SAM" id="Phobius"/>
    </source>
</evidence>
<feature type="transmembrane region" description="Helical" evidence="1">
    <location>
        <begin position="25"/>
        <end position="45"/>
    </location>
</feature>
<organism evidence="2">
    <name type="scientific">Cacopsylla melanoneura</name>
    <dbReference type="NCBI Taxonomy" id="428564"/>
    <lineage>
        <taxon>Eukaryota</taxon>
        <taxon>Metazoa</taxon>
        <taxon>Ecdysozoa</taxon>
        <taxon>Arthropoda</taxon>
        <taxon>Hexapoda</taxon>
        <taxon>Insecta</taxon>
        <taxon>Pterygota</taxon>
        <taxon>Neoptera</taxon>
        <taxon>Paraneoptera</taxon>
        <taxon>Hemiptera</taxon>
        <taxon>Sternorrhyncha</taxon>
        <taxon>Psylloidea</taxon>
        <taxon>Psyllidae</taxon>
        <taxon>Psyllinae</taxon>
        <taxon>Cacopsylla</taxon>
    </lineage>
</organism>